<protein>
    <submittedName>
        <fullName evidence="2">Uncharacterized protein</fullName>
    </submittedName>
</protein>
<evidence type="ECO:0000313" key="2">
    <source>
        <dbReference type="EMBL" id="CCD56386.1"/>
    </source>
</evidence>
<dbReference type="Proteomes" id="UP000008177">
    <property type="component" value="Unplaced contigs"/>
</dbReference>
<evidence type="ECO:0000256" key="1">
    <source>
        <dbReference type="SAM" id="MobiDB-lite"/>
    </source>
</evidence>
<sequence>MAIHTSVFITSTNVDKVGVLSRIPFRYAGYTSDCRSSPRGKSGSPGISPPESGVIWCDQDLVS</sequence>
<proteinExistence type="predicted"/>
<feature type="compositionally biased region" description="Low complexity" evidence="1">
    <location>
        <begin position="37"/>
        <end position="53"/>
    </location>
</feature>
<dbReference type="InParanoid" id="G2YXN8"/>
<dbReference type="HOGENOM" id="CLU_2885543_0_0_1"/>
<accession>G2YXN8</accession>
<reference evidence="3" key="1">
    <citation type="journal article" date="2011" name="PLoS Genet.">
        <title>Genomic analysis of the necrotrophic fungal pathogens Sclerotinia sclerotiorum and Botrytis cinerea.</title>
        <authorList>
            <person name="Amselem J."/>
            <person name="Cuomo C.A."/>
            <person name="van Kan J.A."/>
            <person name="Viaud M."/>
            <person name="Benito E.P."/>
            <person name="Couloux A."/>
            <person name="Coutinho P.M."/>
            <person name="de Vries R.P."/>
            <person name="Dyer P.S."/>
            <person name="Fillinger S."/>
            <person name="Fournier E."/>
            <person name="Gout L."/>
            <person name="Hahn M."/>
            <person name="Kohn L."/>
            <person name="Lapalu N."/>
            <person name="Plummer K.M."/>
            <person name="Pradier J.M."/>
            <person name="Quevillon E."/>
            <person name="Sharon A."/>
            <person name="Simon A."/>
            <person name="ten Have A."/>
            <person name="Tudzynski B."/>
            <person name="Tudzynski P."/>
            <person name="Wincker P."/>
            <person name="Andrew M."/>
            <person name="Anthouard V."/>
            <person name="Beever R.E."/>
            <person name="Beffa R."/>
            <person name="Benoit I."/>
            <person name="Bouzid O."/>
            <person name="Brault B."/>
            <person name="Chen Z."/>
            <person name="Choquer M."/>
            <person name="Collemare J."/>
            <person name="Cotton P."/>
            <person name="Danchin E.G."/>
            <person name="Da Silva C."/>
            <person name="Gautier A."/>
            <person name="Giraud C."/>
            <person name="Giraud T."/>
            <person name="Gonzalez C."/>
            <person name="Grossetete S."/>
            <person name="Guldener U."/>
            <person name="Henrissat B."/>
            <person name="Howlett B.J."/>
            <person name="Kodira C."/>
            <person name="Kretschmer M."/>
            <person name="Lappartient A."/>
            <person name="Leroch M."/>
            <person name="Levis C."/>
            <person name="Mauceli E."/>
            <person name="Neuveglise C."/>
            <person name="Oeser B."/>
            <person name="Pearson M."/>
            <person name="Poulain J."/>
            <person name="Poussereau N."/>
            <person name="Quesneville H."/>
            <person name="Rascle C."/>
            <person name="Schumacher J."/>
            <person name="Segurens B."/>
            <person name="Sexton A."/>
            <person name="Silva E."/>
            <person name="Sirven C."/>
            <person name="Soanes D.M."/>
            <person name="Talbot N.J."/>
            <person name="Templeton M."/>
            <person name="Yandava C."/>
            <person name="Yarden O."/>
            <person name="Zeng Q."/>
            <person name="Rollins J.A."/>
            <person name="Lebrun M.H."/>
            <person name="Dickman M."/>
        </authorList>
    </citation>
    <scope>NUCLEOTIDE SEQUENCE [LARGE SCALE GENOMIC DNA]</scope>
    <source>
        <strain evidence="3">T4</strain>
    </source>
</reference>
<name>G2YXN8_BOTF4</name>
<dbReference type="AlphaFoldDB" id="G2YXN8"/>
<feature type="region of interest" description="Disordered" evidence="1">
    <location>
        <begin position="33"/>
        <end position="63"/>
    </location>
</feature>
<organism evidence="2 3">
    <name type="scientific">Botryotinia fuckeliana (strain T4)</name>
    <name type="common">Noble rot fungus</name>
    <name type="synonym">Botrytis cinerea</name>
    <dbReference type="NCBI Taxonomy" id="999810"/>
    <lineage>
        <taxon>Eukaryota</taxon>
        <taxon>Fungi</taxon>
        <taxon>Dikarya</taxon>
        <taxon>Ascomycota</taxon>
        <taxon>Pezizomycotina</taxon>
        <taxon>Leotiomycetes</taxon>
        <taxon>Helotiales</taxon>
        <taxon>Sclerotiniaceae</taxon>
        <taxon>Botrytis</taxon>
    </lineage>
</organism>
<evidence type="ECO:0000313" key="3">
    <source>
        <dbReference type="Proteomes" id="UP000008177"/>
    </source>
</evidence>
<gene>
    <name evidence="2" type="ORF">BofuT4_uP145550.1</name>
</gene>
<dbReference type="EMBL" id="FQ790360">
    <property type="protein sequence ID" value="CCD56386.1"/>
    <property type="molecule type" value="Genomic_DNA"/>
</dbReference>